<sequence>MSPIDERIPTEHVEPTDERFTVAPGVGLHLRRWPGQRRPFLLVHGLSSNARLWDGVARILSAAGHPVTAVDLRSHGGSDAPPDGYDTATAAEDLAALGIRGAVVAGQSWGGNVVVSFAARHPELTAALALVDGGWLAPSAEFPSWEACESALRPPEIDGLPASRLREYLRDSHPDWSAEALAATEANLRVWPDGSLSRRLSVARHMSIVRSMWDDPPQPYYPDITVPVLLIPALPGNPTEAAARRSRVEAAAGALRDARIREYPAADHDLHAQHPTELAEDLLGLAAQVLP</sequence>
<dbReference type="SUPFAM" id="SSF53474">
    <property type="entry name" value="alpha/beta-Hydrolases"/>
    <property type="match status" value="1"/>
</dbReference>
<feature type="domain" description="AB hydrolase-1" evidence="2">
    <location>
        <begin position="40"/>
        <end position="280"/>
    </location>
</feature>
<reference evidence="4" key="1">
    <citation type="journal article" date="2019" name="Int. J. Syst. Evol. Microbiol.">
        <title>The Global Catalogue of Microorganisms (GCM) 10K type strain sequencing project: providing services to taxonomists for standard genome sequencing and annotation.</title>
        <authorList>
            <consortium name="The Broad Institute Genomics Platform"/>
            <consortium name="The Broad Institute Genome Sequencing Center for Infectious Disease"/>
            <person name="Wu L."/>
            <person name="Ma J."/>
        </authorList>
    </citation>
    <scope>NUCLEOTIDE SEQUENCE [LARGE SCALE GENOMIC DNA]</scope>
    <source>
        <strain evidence="4">JCM 18304</strain>
    </source>
</reference>
<evidence type="ECO:0000256" key="1">
    <source>
        <dbReference type="ARBA" id="ARBA00022801"/>
    </source>
</evidence>
<dbReference type="PANTHER" id="PTHR43798:SF31">
    <property type="entry name" value="AB HYDROLASE SUPERFAMILY PROTEIN YCLE"/>
    <property type="match status" value="1"/>
</dbReference>
<keyword evidence="1 3" id="KW-0378">Hydrolase</keyword>
<accession>A0ABP9RK63</accession>
<keyword evidence="4" id="KW-1185">Reference proteome</keyword>
<evidence type="ECO:0000313" key="4">
    <source>
        <dbReference type="Proteomes" id="UP001501570"/>
    </source>
</evidence>
<name>A0ABP9RK63_9ACTN</name>
<organism evidence="3 4">
    <name type="scientific">Rugosimonospora acidiphila</name>
    <dbReference type="NCBI Taxonomy" id="556531"/>
    <lineage>
        <taxon>Bacteria</taxon>
        <taxon>Bacillati</taxon>
        <taxon>Actinomycetota</taxon>
        <taxon>Actinomycetes</taxon>
        <taxon>Micromonosporales</taxon>
        <taxon>Micromonosporaceae</taxon>
        <taxon>Rugosimonospora</taxon>
    </lineage>
</organism>
<dbReference type="RefSeq" id="WP_345625675.1">
    <property type="nucleotide sequence ID" value="NZ_BAABJQ010000001.1"/>
</dbReference>
<dbReference type="InterPro" id="IPR029058">
    <property type="entry name" value="AB_hydrolase_fold"/>
</dbReference>
<dbReference type="Gene3D" id="3.40.50.1820">
    <property type="entry name" value="alpha/beta hydrolase"/>
    <property type="match status" value="1"/>
</dbReference>
<dbReference type="Pfam" id="PF12697">
    <property type="entry name" value="Abhydrolase_6"/>
    <property type="match status" value="1"/>
</dbReference>
<gene>
    <name evidence="3" type="ORF">GCM10023322_05550</name>
</gene>
<dbReference type="EMBL" id="BAABJQ010000001">
    <property type="protein sequence ID" value="GAA5178399.1"/>
    <property type="molecule type" value="Genomic_DNA"/>
</dbReference>
<evidence type="ECO:0000313" key="3">
    <source>
        <dbReference type="EMBL" id="GAA5178399.1"/>
    </source>
</evidence>
<protein>
    <submittedName>
        <fullName evidence="3">Alpha/beta fold hydrolase</fullName>
    </submittedName>
</protein>
<dbReference type="PANTHER" id="PTHR43798">
    <property type="entry name" value="MONOACYLGLYCEROL LIPASE"/>
    <property type="match status" value="1"/>
</dbReference>
<dbReference type="Proteomes" id="UP001501570">
    <property type="component" value="Unassembled WGS sequence"/>
</dbReference>
<evidence type="ECO:0000259" key="2">
    <source>
        <dbReference type="Pfam" id="PF12697"/>
    </source>
</evidence>
<proteinExistence type="predicted"/>
<dbReference type="GO" id="GO:0016787">
    <property type="term" value="F:hydrolase activity"/>
    <property type="evidence" value="ECO:0007669"/>
    <property type="project" value="UniProtKB-KW"/>
</dbReference>
<comment type="caution">
    <text evidence="3">The sequence shown here is derived from an EMBL/GenBank/DDBJ whole genome shotgun (WGS) entry which is preliminary data.</text>
</comment>
<dbReference type="InterPro" id="IPR050266">
    <property type="entry name" value="AB_hydrolase_sf"/>
</dbReference>
<dbReference type="InterPro" id="IPR000073">
    <property type="entry name" value="AB_hydrolase_1"/>
</dbReference>